<proteinExistence type="predicted"/>
<comment type="caution">
    <text evidence="2">The sequence shown here is derived from an EMBL/GenBank/DDBJ whole genome shotgun (WGS) entry which is preliminary data.</text>
</comment>
<dbReference type="OrthoDB" id="465674at2"/>
<protein>
    <submittedName>
        <fullName evidence="2">Uncharacterized protein</fullName>
    </submittedName>
</protein>
<sequence length="95" mass="10530">MSIIHWDRSVLSFHLREILEEEENANNQLALAGIGVIVFGTILVPAATKLGRPLLKAAIKQGLSLYHESKQTWTNIEQDAFNPDNNSTTSAEKIT</sequence>
<name>A0A0F5YD15_9CYAN</name>
<reference evidence="2 3" key="1">
    <citation type="submission" date="2015-06" db="EMBL/GenBank/DDBJ databases">
        <title>Draft genome assembly of filamentous brackish cyanobacterium Limnoraphis robusta strain CS-951.</title>
        <authorList>
            <person name="Willis A."/>
            <person name="Parks M."/>
            <person name="Burford M.A."/>
        </authorList>
    </citation>
    <scope>NUCLEOTIDE SEQUENCE [LARGE SCALE GENOMIC DNA]</scope>
    <source>
        <strain evidence="2 3">CS-951</strain>
    </source>
</reference>
<organism evidence="2 3">
    <name type="scientific">Limnoraphis robusta CS-951</name>
    <dbReference type="NCBI Taxonomy" id="1637645"/>
    <lineage>
        <taxon>Bacteria</taxon>
        <taxon>Bacillati</taxon>
        <taxon>Cyanobacteriota</taxon>
        <taxon>Cyanophyceae</taxon>
        <taxon>Oscillatoriophycideae</taxon>
        <taxon>Oscillatoriales</taxon>
        <taxon>Sirenicapillariaceae</taxon>
        <taxon>Limnoraphis</taxon>
    </lineage>
</organism>
<evidence type="ECO:0000256" key="1">
    <source>
        <dbReference type="SAM" id="Phobius"/>
    </source>
</evidence>
<gene>
    <name evidence="2" type="ORF">WN50_17920</name>
</gene>
<keyword evidence="1" id="KW-0812">Transmembrane</keyword>
<feature type="transmembrane region" description="Helical" evidence="1">
    <location>
        <begin position="29"/>
        <end position="47"/>
    </location>
</feature>
<dbReference type="RefSeq" id="WP_046279943.1">
    <property type="nucleotide sequence ID" value="NZ_LATL02000165.1"/>
</dbReference>
<keyword evidence="1" id="KW-1133">Transmembrane helix</keyword>
<evidence type="ECO:0000313" key="3">
    <source>
        <dbReference type="Proteomes" id="UP000033607"/>
    </source>
</evidence>
<accession>A0A0F5YD15</accession>
<evidence type="ECO:0000313" key="2">
    <source>
        <dbReference type="EMBL" id="KKD36776.1"/>
    </source>
</evidence>
<dbReference type="AlphaFoldDB" id="A0A0F5YD15"/>
<dbReference type="EMBL" id="LATL02000165">
    <property type="protein sequence ID" value="KKD36776.1"/>
    <property type="molecule type" value="Genomic_DNA"/>
</dbReference>
<dbReference type="Proteomes" id="UP000033607">
    <property type="component" value="Unassembled WGS sequence"/>
</dbReference>
<keyword evidence="1" id="KW-0472">Membrane</keyword>